<evidence type="ECO:0000313" key="4">
    <source>
        <dbReference type="Proteomes" id="UP000198755"/>
    </source>
</evidence>
<dbReference type="EMBL" id="FOSN01000001">
    <property type="protein sequence ID" value="SFK05166.1"/>
    <property type="molecule type" value="Genomic_DNA"/>
</dbReference>
<dbReference type="OrthoDB" id="8451554at2"/>
<organism evidence="3 4">
    <name type="scientific">Methylocapsa palsarum</name>
    <dbReference type="NCBI Taxonomy" id="1612308"/>
    <lineage>
        <taxon>Bacteria</taxon>
        <taxon>Pseudomonadati</taxon>
        <taxon>Pseudomonadota</taxon>
        <taxon>Alphaproteobacteria</taxon>
        <taxon>Hyphomicrobiales</taxon>
        <taxon>Beijerinckiaceae</taxon>
        <taxon>Methylocapsa</taxon>
    </lineage>
</organism>
<keyword evidence="2" id="KW-0732">Signal</keyword>
<protein>
    <submittedName>
        <fullName evidence="3">LTXXQ motif family protein</fullName>
    </submittedName>
</protein>
<name>A0A1I3WFE9_9HYPH</name>
<feature type="signal peptide" evidence="2">
    <location>
        <begin position="1"/>
        <end position="22"/>
    </location>
</feature>
<feature type="region of interest" description="Disordered" evidence="1">
    <location>
        <begin position="181"/>
        <end position="213"/>
    </location>
</feature>
<evidence type="ECO:0000256" key="1">
    <source>
        <dbReference type="SAM" id="MobiDB-lite"/>
    </source>
</evidence>
<sequence length="213" mass="22894">MKTRLPFALALLAFAGSGLAIAAANDPQSSAPAKSENHFEFTPADRAAFFDARVAAIHTGLKLTPDQEKLWPPLEAAVRAAAKAAMERREKWGNAPQSDNMIDRLRKHGEGAVERGQNMQAIAAAAAPLYATLTEDQKHRLPVLMHGMGHGFHRFAMMDGHRAGPMGEHMGDHMGMRGGHEGMEGPGHDGMHGHEGMMEGGPRHGDDGPDDDE</sequence>
<dbReference type="RefSeq" id="WP_091677085.1">
    <property type="nucleotide sequence ID" value="NZ_FOSN01000001.1"/>
</dbReference>
<dbReference type="Pfam" id="PF07813">
    <property type="entry name" value="LTXXQ"/>
    <property type="match status" value="1"/>
</dbReference>
<evidence type="ECO:0000313" key="3">
    <source>
        <dbReference type="EMBL" id="SFK05166.1"/>
    </source>
</evidence>
<dbReference type="Proteomes" id="UP000198755">
    <property type="component" value="Unassembled WGS sequence"/>
</dbReference>
<proteinExistence type="predicted"/>
<keyword evidence="4" id="KW-1185">Reference proteome</keyword>
<dbReference type="InterPro" id="IPR012899">
    <property type="entry name" value="LTXXQ"/>
</dbReference>
<feature type="chain" id="PRO_5011784951" evidence="2">
    <location>
        <begin position="23"/>
        <end position="213"/>
    </location>
</feature>
<evidence type="ECO:0000256" key="2">
    <source>
        <dbReference type="SAM" id="SignalP"/>
    </source>
</evidence>
<accession>A0A1I3WFE9</accession>
<dbReference type="GO" id="GO:0042597">
    <property type="term" value="C:periplasmic space"/>
    <property type="evidence" value="ECO:0007669"/>
    <property type="project" value="InterPro"/>
</dbReference>
<reference evidence="3 4" key="1">
    <citation type="submission" date="2016-10" db="EMBL/GenBank/DDBJ databases">
        <authorList>
            <person name="de Groot N.N."/>
        </authorList>
    </citation>
    <scope>NUCLEOTIDE SEQUENCE [LARGE SCALE GENOMIC DNA]</scope>
    <source>
        <strain evidence="3 4">NE2</strain>
    </source>
</reference>
<gene>
    <name evidence="3" type="ORF">SAMN05444581_101513</name>
</gene>
<dbReference type="STRING" id="1612308.SAMN05444581_101513"/>
<feature type="compositionally biased region" description="Basic and acidic residues" evidence="1">
    <location>
        <begin position="181"/>
        <end position="207"/>
    </location>
</feature>
<dbReference type="AlphaFoldDB" id="A0A1I3WFE9"/>